<protein>
    <recommendedName>
        <fullName evidence="3">2-phospho-L-lactate transferase</fullName>
        <ecNumber evidence="3">2.7.8.28</ecNumber>
    </recommendedName>
    <alternativeName>
        <fullName evidence="3">EPPG:FO PEP transferase</fullName>
    </alternativeName>
</protein>
<dbReference type="Gene3D" id="1.10.8.240">
    <property type="entry name" value="CofD-like domain"/>
    <property type="match status" value="1"/>
</dbReference>
<dbReference type="AlphaFoldDB" id="A0A126R1B1"/>
<dbReference type="EC" id="2.7.8.28" evidence="3"/>
<dbReference type="InterPro" id="IPR038136">
    <property type="entry name" value="CofD-like_dom_sf"/>
</dbReference>
<dbReference type="STRING" id="294671.YLM1_1301"/>
<dbReference type="RefSeq" id="WP_067147492.1">
    <property type="nucleotide sequence ID" value="NZ_CP014265.1"/>
</dbReference>
<gene>
    <name evidence="3" type="primary">cofD</name>
    <name evidence="5" type="ORF">SAMN02910297_00231</name>
    <name evidence="4" type="ORF">YLM1_1301</name>
</gene>
<reference evidence="6" key="2">
    <citation type="submission" date="2016-02" db="EMBL/GenBank/DDBJ databases">
        <title>The draft genome sequence of the rumen methanogen Methanobrevibacter olleyae YLM1.</title>
        <authorList>
            <consortium name="New Zealand Agricultural Greenhouse Gas Research Centre/Pastoral Greenhouse Gas Research Consortium"/>
            <person name="Kelly W.J."/>
            <person name="Li D."/>
            <person name="Lambie S.C."/>
            <person name="Attwood G.T."/>
            <person name="Altermann E."/>
            <person name="Leahy S.C."/>
        </authorList>
    </citation>
    <scope>NUCLEOTIDE SEQUENCE [LARGE SCALE GENOMIC DNA]</scope>
    <source>
        <strain evidence="6">YLM1</strain>
    </source>
</reference>
<evidence type="ECO:0000256" key="2">
    <source>
        <dbReference type="ARBA" id="ARBA00022842"/>
    </source>
</evidence>
<keyword evidence="2 3" id="KW-0460">Magnesium</keyword>
<proteinExistence type="inferred from homology"/>
<comment type="catalytic activity">
    <reaction evidence="3">
        <text>(2S)-lactyl-2-diphospho-5'-guanosine + 7,8-didemethyl-8-hydroxy-5-deazariboflavin = oxidized coenzyme F420-0 + GMP + H(+)</text>
        <dbReference type="Rhea" id="RHEA:63444"/>
        <dbReference type="ChEBI" id="CHEBI:15378"/>
        <dbReference type="ChEBI" id="CHEBI:58115"/>
        <dbReference type="ChEBI" id="CHEBI:59435"/>
        <dbReference type="ChEBI" id="CHEBI:59904"/>
        <dbReference type="ChEBI" id="CHEBI:59907"/>
        <dbReference type="EC" id="2.7.8.28"/>
    </reaction>
</comment>
<name>A0A126R1B1_METOL</name>
<keyword evidence="1 3" id="KW-0808">Transferase</keyword>
<dbReference type="HAMAP" id="MF_01257">
    <property type="entry name" value="CofD"/>
    <property type="match status" value="1"/>
</dbReference>
<dbReference type="Proteomes" id="UP000183442">
    <property type="component" value="Unassembled WGS sequence"/>
</dbReference>
<dbReference type="GO" id="GO:0052645">
    <property type="term" value="P:F420-0 metabolic process"/>
    <property type="evidence" value="ECO:0007669"/>
    <property type="project" value="UniProtKB-UniRule"/>
</dbReference>
<evidence type="ECO:0000313" key="7">
    <source>
        <dbReference type="Proteomes" id="UP000183442"/>
    </source>
</evidence>
<keyword evidence="6" id="KW-1185">Reference proteome</keyword>
<dbReference type="GO" id="GO:0000287">
    <property type="term" value="F:magnesium ion binding"/>
    <property type="evidence" value="ECO:0007669"/>
    <property type="project" value="InterPro"/>
</dbReference>
<dbReference type="KEGG" id="mol:YLM1_1301"/>
<feature type="binding site" evidence="3">
    <location>
        <position position="49"/>
    </location>
    <ligand>
        <name>7,8-didemethyl-8-hydroxy-5-deazariboflavin</name>
        <dbReference type="ChEBI" id="CHEBI:59904"/>
    </ligand>
</feature>
<dbReference type="GO" id="GO:0043743">
    <property type="term" value="F:LPPG:FO 2-phospho-L-lactate transferase activity"/>
    <property type="evidence" value="ECO:0007669"/>
    <property type="project" value="UniProtKB-EC"/>
</dbReference>
<dbReference type="EMBL" id="CP014265">
    <property type="protein sequence ID" value="AMK15858.1"/>
    <property type="molecule type" value="Genomic_DNA"/>
</dbReference>
<evidence type="ECO:0000313" key="5">
    <source>
        <dbReference type="EMBL" id="SFL20761.1"/>
    </source>
</evidence>
<comment type="cofactor">
    <cofactor evidence="3">
        <name>Mg(2+)</name>
        <dbReference type="ChEBI" id="CHEBI:18420"/>
    </cofactor>
</comment>
<dbReference type="Pfam" id="PF01933">
    <property type="entry name" value="CofD"/>
    <property type="match status" value="1"/>
</dbReference>
<evidence type="ECO:0000256" key="1">
    <source>
        <dbReference type="ARBA" id="ARBA00022679"/>
    </source>
</evidence>
<reference evidence="5" key="4">
    <citation type="submission" date="2016-10" db="EMBL/GenBank/DDBJ databases">
        <authorList>
            <person name="de Groot N.N."/>
        </authorList>
    </citation>
    <scope>NUCLEOTIDE SEQUENCE [LARGE SCALE GENOMIC DNA]</scope>
    <source>
        <strain evidence="5">DSM 16632</strain>
    </source>
</reference>
<accession>A0A126R1B1</accession>
<organism evidence="4 6">
    <name type="scientific">Methanobrevibacter olleyae</name>
    <dbReference type="NCBI Taxonomy" id="294671"/>
    <lineage>
        <taxon>Archaea</taxon>
        <taxon>Methanobacteriati</taxon>
        <taxon>Methanobacteriota</taxon>
        <taxon>Methanomada group</taxon>
        <taxon>Methanobacteria</taxon>
        <taxon>Methanobacteriales</taxon>
        <taxon>Methanobacteriaceae</taxon>
        <taxon>Methanobrevibacter</taxon>
    </lineage>
</organism>
<dbReference type="OrthoDB" id="59563at2157"/>
<comment type="function">
    <text evidence="3">Catalyzes the transfer of the 2-phospholactate moiety from (2S)-lactyl-2-diphospho-5'-guanosine to 7,8-didemethyl-8-hydroxy-5-deazariboflavin (FO) with the formation of oxidized coenzyme F420-0 and GMP.</text>
</comment>
<dbReference type="PANTHER" id="PTHR43007">
    <property type="entry name" value="2-PHOSPHO-L-LACTATE TRANSFERASE"/>
    <property type="match status" value="1"/>
</dbReference>
<dbReference type="Gene3D" id="3.40.50.10680">
    <property type="entry name" value="CofD-like domains"/>
    <property type="match status" value="1"/>
</dbReference>
<dbReference type="InterPro" id="IPR010115">
    <property type="entry name" value="FbiA/CofD"/>
</dbReference>
<dbReference type="SUPFAM" id="SSF142338">
    <property type="entry name" value="CofD-like"/>
    <property type="match status" value="1"/>
</dbReference>
<dbReference type="CDD" id="cd07186">
    <property type="entry name" value="CofD_like"/>
    <property type="match status" value="1"/>
</dbReference>
<dbReference type="GeneID" id="28489612"/>
<dbReference type="EMBL" id="FOTL01000002">
    <property type="protein sequence ID" value="SFL20761.1"/>
    <property type="molecule type" value="Genomic_DNA"/>
</dbReference>
<dbReference type="InterPro" id="IPR002882">
    <property type="entry name" value="CofD"/>
</dbReference>
<comment type="subunit">
    <text evidence="3">Homodimer.</text>
</comment>
<comment type="similarity">
    <text evidence="3">Belongs to the CofD family.</text>
</comment>
<evidence type="ECO:0000313" key="6">
    <source>
        <dbReference type="Proteomes" id="UP000066376"/>
    </source>
</evidence>
<evidence type="ECO:0000256" key="3">
    <source>
        <dbReference type="HAMAP-Rule" id="MF_01257"/>
    </source>
</evidence>
<evidence type="ECO:0000313" key="4">
    <source>
        <dbReference type="EMBL" id="AMK15858.1"/>
    </source>
</evidence>
<dbReference type="PATRIC" id="fig|294671.3.peg.1358"/>
<reference evidence="7" key="3">
    <citation type="submission" date="2016-10" db="EMBL/GenBank/DDBJ databases">
        <authorList>
            <person name="Varghese N."/>
        </authorList>
    </citation>
    <scope>NUCLEOTIDE SEQUENCE [LARGE SCALE GENOMIC DNA]</scope>
    <source>
        <strain evidence="7">DSM 16632</strain>
    </source>
</reference>
<feature type="binding site" evidence="3">
    <location>
        <position position="88"/>
    </location>
    <ligand>
        <name>7,8-didemethyl-8-hydroxy-5-deazariboflavin</name>
        <dbReference type="ChEBI" id="CHEBI:59904"/>
    </ligand>
</feature>
<dbReference type="NCBIfam" id="TIGR01819">
    <property type="entry name" value="F420_cofD"/>
    <property type="match status" value="1"/>
</dbReference>
<comment type="pathway">
    <text evidence="3">Cofactor biosynthesis; coenzyme F420 biosynthesis.</text>
</comment>
<reference evidence="4 6" key="1">
    <citation type="journal article" date="2016" name="Genome Announc.">
        <title>Draft Genome Sequence of the Rumen Methanogen Methanobrevibacter olleyae YLM1.</title>
        <authorList>
            <person name="Kelly W.J."/>
            <person name="Li D."/>
            <person name="Lambie S.C."/>
            <person name="Cox F."/>
            <person name="Attwood G.T."/>
            <person name="Altermann E."/>
            <person name="Leahy S.C."/>
        </authorList>
    </citation>
    <scope>NUCLEOTIDE SEQUENCE [LARGE SCALE GENOMIC DNA]</scope>
    <source>
        <strain evidence="4 6">YLM1</strain>
    </source>
</reference>
<dbReference type="Proteomes" id="UP000066376">
    <property type="component" value="Chromosome"/>
</dbReference>
<dbReference type="UniPathway" id="UPA00071"/>
<sequence>MITILSGGTGTPKLIQGIKEIYPEEKITVIVNTVENHYLSGGYIAADIDTVMYTFADMIDEEFWYGIKGDTFTIREKLIEMGTCELLKIGDMDRAIELQKAILLKDYTLTEVVEFQKNKLGIEATIIPMSDEDSEIKIITREHGEIDFHEFLIRYQCECEVLEVKYDNVSPSPKLIEAINKSDKVIIGPSNPITSIRPITTIEGVEQALKDKEVIAVSPFVGKSAFSGPANKFMSSFGYESSSIGVAKLYRSFLNKLVIDNQDESSKEEIEKIIPEAIVSNTFMKTLEDKINLAKIVLE</sequence>
<dbReference type="PANTHER" id="PTHR43007:SF1">
    <property type="entry name" value="2-PHOSPHO-L-LACTATE TRANSFERASE"/>
    <property type="match status" value="1"/>
</dbReference>